<comment type="cofactor">
    <cofactor evidence="2">
        <name>Mg(2+)</name>
        <dbReference type="ChEBI" id="CHEBI:18420"/>
    </cofactor>
    <text evidence="2">Binds 2 magnesium ions per subunit.</text>
</comment>
<comment type="function">
    <text evidence="2">Poorly processive, error-prone DNA polymerase involved in untargeted mutagenesis. Copies undamaged DNA at stalled replication forks, which arise in vivo from mismatched or misaligned primer ends. These misaligned primers can be extended by PolIV. Exhibits no 3'-5' exonuclease (proofreading) activity. May be involved in translesional synthesis.</text>
</comment>
<dbReference type="EC" id="2.7.7.7" evidence="2"/>
<dbReference type="Gene3D" id="3.40.1170.60">
    <property type="match status" value="1"/>
</dbReference>
<feature type="binding site" evidence="2">
    <location>
        <position position="141"/>
    </location>
    <ligand>
        <name>Mg(2+)</name>
        <dbReference type="ChEBI" id="CHEBI:18420"/>
    </ligand>
</feature>
<dbReference type="GO" id="GO:0003887">
    <property type="term" value="F:DNA-directed DNA polymerase activity"/>
    <property type="evidence" value="ECO:0007669"/>
    <property type="project" value="UniProtKB-UniRule"/>
</dbReference>
<keyword evidence="2" id="KW-0479">Metal-binding</keyword>
<dbReference type="PROSITE" id="PS50173">
    <property type="entry name" value="UMUC"/>
    <property type="match status" value="1"/>
</dbReference>
<evidence type="ECO:0000256" key="3">
    <source>
        <dbReference type="SAM" id="MobiDB-lite"/>
    </source>
</evidence>
<evidence type="ECO:0000256" key="2">
    <source>
        <dbReference type="HAMAP-Rule" id="MF_01113"/>
    </source>
</evidence>
<feature type="region of interest" description="Disordered" evidence="3">
    <location>
        <begin position="261"/>
        <end position="293"/>
    </location>
</feature>
<dbReference type="InterPro" id="IPR001126">
    <property type="entry name" value="UmuC"/>
</dbReference>
<organism evidence="5 6">
    <name type="scientific">Natrinema versiforme JCM 10478</name>
    <dbReference type="NCBI Taxonomy" id="1227496"/>
    <lineage>
        <taxon>Archaea</taxon>
        <taxon>Methanobacteriati</taxon>
        <taxon>Methanobacteriota</taxon>
        <taxon>Stenosarchaea group</taxon>
        <taxon>Halobacteria</taxon>
        <taxon>Halobacteriales</taxon>
        <taxon>Natrialbaceae</taxon>
        <taxon>Natrinema</taxon>
    </lineage>
</organism>
<dbReference type="Proteomes" id="UP000011632">
    <property type="component" value="Unassembled WGS sequence"/>
</dbReference>
<sequence>MSDGPRLPGVEREADEDRIVCHVDADCFYASCERLREPELREEPLVVGMGYEEGETIGAVATASYEAREFGVESAQAISTALERLPRRAAFEDGTLDDPDLEREDTGYYRPVDMDYYESVAADVREILHDCAGVVREVSIDEAYLDVTERTAWEVADGFARHIRDRIRREVGVTVSVGVAPTMSAAKIASDFDKPDGLTVVEPGNVREFLAPLEVDLLHGVGPVTARELREMGLETAGDVAAADPEPLVERFGERGRELYDRARGEDDRRIEPKGDPKSFSRESAFAEPVEEPDPKYDLIETLADAVADRARREGALYRTIGVKAVTPPYDVNTRERSLPGPIDDRDLVDRIARDLFAEFEREPVRKLGVRVANLEFATADQTSLAGWESAVESDPEPDSESEPETGSERESGAEPGLESDPDPDPDSEPDPASGDRLVGQTSLADFS</sequence>
<feature type="region of interest" description="Disordered" evidence="3">
    <location>
        <begin position="383"/>
        <end position="448"/>
    </location>
</feature>
<dbReference type="InterPro" id="IPR043502">
    <property type="entry name" value="DNA/RNA_pol_sf"/>
</dbReference>
<feature type="site" description="Substrate discrimination" evidence="2">
    <location>
        <position position="29"/>
    </location>
</feature>
<keyword evidence="2" id="KW-0460">Magnesium</keyword>
<name>L9XSN8_9EURY</name>
<dbReference type="InterPro" id="IPR050116">
    <property type="entry name" value="DNA_polymerase-Y"/>
</dbReference>
<dbReference type="Gene3D" id="3.30.1490.100">
    <property type="entry name" value="DNA polymerase, Y-family, little finger domain"/>
    <property type="match status" value="1"/>
</dbReference>
<gene>
    <name evidence="2" type="primary">dbh</name>
    <name evidence="5" type="ORF">C489_17279</name>
</gene>
<dbReference type="InterPro" id="IPR043128">
    <property type="entry name" value="Rev_trsase/Diguanyl_cyclase"/>
</dbReference>
<dbReference type="GO" id="GO:0005737">
    <property type="term" value="C:cytoplasm"/>
    <property type="evidence" value="ECO:0007669"/>
    <property type="project" value="UniProtKB-SubCell"/>
</dbReference>
<dbReference type="GO" id="GO:0042276">
    <property type="term" value="P:error-prone translesion synthesis"/>
    <property type="evidence" value="ECO:0007669"/>
    <property type="project" value="TreeGrafter"/>
</dbReference>
<keyword evidence="2" id="KW-0808">Transferase</keyword>
<feature type="compositionally biased region" description="Basic and acidic residues" evidence="3">
    <location>
        <begin position="261"/>
        <end position="281"/>
    </location>
</feature>
<dbReference type="Gene3D" id="3.30.70.270">
    <property type="match status" value="2"/>
</dbReference>
<dbReference type="OrthoDB" id="372207at2157"/>
<dbReference type="CDD" id="cd03586">
    <property type="entry name" value="PolY_Pol_IV_kappa"/>
    <property type="match status" value="1"/>
</dbReference>
<dbReference type="GO" id="GO:0006281">
    <property type="term" value="P:DNA repair"/>
    <property type="evidence" value="ECO:0007669"/>
    <property type="project" value="UniProtKB-UniRule"/>
</dbReference>
<dbReference type="Pfam" id="PF11799">
    <property type="entry name" value="IMS_C"/>
    <property type="match status" value="1"/>
</dbReference>
<keyword evidence="2" id="KW-0239">DNA-directed DNA polymerase</keyword>
<feature type="active site" evidence="2">
    <location>
        <position position="142"/>
    </location>
</feature>
<keyword evidence="2" id="KW-0963">Cytoplasm</keyword>
<dbReference type="SUPFAM" id="SSF100879">
    <property type="entry name" value="Lesion bypass DNA polymerase (Y-family), little finger domain"/>
    <property type="match status" value="1"/>
</dbReference>
<keyword evidence="2" id="KW-0548">Nucleotidyltransferase</keyword>
<evidence type="ECO:0000313" key="5">
    <source>
        <dbReference type="EMBL" id="ELY64527.1"/>
    </source>
</evidence>
<dbReference type="EMBL" id="AOID01000051">
    <property type="protein sequence ID" value="ELY64527.1"/>
    <property type="molecule type" value="Genomic_DNA"/>
</dbReference>
<evidence type="ECO:0000256" key="1">
    <source>
        <dbReference type="ARBA" id="ARBA00010945"/>
    </source>
</evidence>
<dbReference type="Gene3D" id="1.10.150.20">
    <property type="entry name" value="5' to 3' exonuclease, C-terminal subdomain"/>
    <property type="match status" value="1"/>
</dbReference>
<dbReference type="InterPro" id="IPR024728">
    <property type="entry name" value="PolY_HhH_motif"/>
</dbReference>
<dbReference type="GO" id="GO:0006261">
    <property type="term" value="P:DNA-templated DNA replication"/>
    <property type="evidence" value="ECO:0007669"/>
    <property type="project" value="UniProtKB-UniRule"/>
</dbReference>
<comment type="subcellular location">
    <subcellularLocation>
        <location evidence="2">Cytoplasm</location>
    </subcellularLocation>
</comment>
<dbReference type="GO" id="GO:0003684">
    <property type="term" value="F:damaged DNA binding"/>
    <property type="evidence" value="ECO:0007669"/>
    <property type="project" value="InterPro"/>
</dbReference>
<comment type="subunit">
    <text evidence="2">Monomer.</text>
</comment>
<keyword evidence="2" id="KW-0234">DNA repair</keyword>
<dbReference type="AlphaFoldDB" id="L9XSN8"/>
<keyword evidence="6" id="KW-1185">Reference proteome</keyword>
<protein>
    <recommendedName>
        <fullName evidence="2">DNA polymerase IV</fullName>
        <shortName evidence="2">Pol IV</shortName>
        <ecNumber evidence="2">2.7.7.7</ecNumber>
    </recommendedName>
</protein>
<keyword evidence="2" id="KW-0227">DNA damage</keyword>
<dbReference type="HAMAP" id="MF_01113">
    <property type="entry name" value="DNApol_IV"/>
    <property type="match status" value="1"/>
</dbReference>
<feature type="compositionally biased region" description="Acidic residues" evidence="3">
    <location>
        <begin position="418"/>
        <end position="430"/>
    </location>
</feature>
<proteinExistence type="inferred from homology"/>
<comment type="similarity">
    <text evidence="1 2">Belongs to the DNA polymerase type-Y family.</text>
</comment>
<feature type="domain" description="UmuC" evidence="4">
    <location>
        <begin position="20"/>
        <end position="222"/>
    </location>
</feature>
<dbReference type="STRING" id="1227496.C489_17279"/>
<dbReference type="PANTHER" id="PTHR11076:SF33">
    <property type="entry name" value="DNA POLYMERASE KAPPA"/>
    <property type="match status" value="1"/>
</dbReference>
<feature type="compositionally biased region" description="Acidic residues" evidence="3">
    <location>
        <begin position="392"/>
        <end position="406"/>
    </location>
</feature>
<accession>L9XSN8</accession>
<comment type="catalytic activity">
    <reaction evidence="2">
        <text>DNA(n) + a 2'-deoxyribonucleoside 5'-triphosphate = DNA(n+1) + diphosphate</text>
        <dbReference type="Rhea" id="RHEA:22508"/>
        <dbReference type="Rhea" id="RHEA-COMP:17339"/>
        <dbReference type="Rhea" id="RHEA-COMP:17340"/>
        <dbReference type="ChEBI" id="CHEBI:33019"/>
        <dbReference type="ChEBI" id="CHEBI:61560"/>
        <dbReference type="ChEBI" id="CHEBI:173112"/>
        <dbReference type="EC" id="2.7.7.7"/>
    </reaction>
</comment>
<feature type="binding site" evidence="2">
    <location>
        <position position="24"/>
    </location>
    <ligand>
        <name>Mg(2+)</name>
        <dbReference type="ChEBI" id="CHEBI:18420"/>
    </ligand>
</feature>
<dbReference type="PANTHER" id="PTHR11076">
    <property type="entry name" value="DNA REPAIR POLYMERASE UMUC / TRANSFERASE FAMILY MEMBER"/>
    <property type="match status" value="1"/>
</dbReference>
<dbReference type="SUPFAM" id="SSF56672">
    <property type="entry name" value="DNA/RNA polymerases"/>
    <property type="match status" value="1"/>
</dbReference>
<dbReference type="Pfam" id="PF11798">
    <property type="entry name" value="IMS_HHH"/>
    <property type="match status" value="1"/>
</dbReference>
<evidence type="ECO:0000259" key="4">
    <source>
        <dbReference type="PROSITE" id="PS50173"/>
    </source>
</evidence>
<dbReference type="InterPro" id="IPR022880">
    <property type="entry name" value="DNApol_IV"/>
</dbReference>
<keyword evidence="2" id="KW-0238">DNA-binding</keyword>
<dbReference type="GO" id="GO:0000287">
    <property type="term" value="F:magnesium ion binding"/>
    <property type="evidence" value="ECO:0007669"/>
    <property type="project" value="UniProtKB-UniRule"/>
</dbReference>
<reference evidence="5 6" key="1">
    <citation type="journal article" date="2014" name="PLoS Genet.">
        <title>Phylogenetically driven sequencing of extremely halophilic archaea reveals strategies for static and dynamic osmo-response.</title>
        <authorList>
            <person name="Becker E.A."/>
            <person name="Seitzer P.M."/>
            <person name="Tritt A."/>
            <person name="Larsen D."/>
            <person name="Krusor M."/>
            <person name="Yao A.I."/>
            <person name="Wu D."/>
            <person name="Madern D."/>
            <person name="Eisen J.A."/>
            <person name="Darling A.E."/>
            <person name="Facciotti M.T."/>
        </authorList>
    </citation>
    <scope>NUCLEOTIDE SEQUENCE [LARGE SCALE GENOMIC DNA]</scope>
    <source>
        <strain evidence="5 6">JCM 10478</strain>
    </source>
</reference>
<comment type="caution">
    <text evidence="5">The sequence shown here is derived from an EMBL/GenBank/DDBJ whole genome shotgun (WGS) entry which is preliminary data.</text>
</comment>
<keyword evidence="2" id="KW-0515">Mutator protein</keyword>
<keyword evidence="2" id="KW-0235">DNA replication</keyword>
<dbReference type="PATRIC" id="fig|1227496.3.peg.3484"/>
<dbReference type="InterPro" id="IPR017961">
    <property type="entry name" value="DNA_pol_Y-fam_little_finger"/>
</dbReference>
<evidence type="ECO:0000313" key="6">
    <source>
        <dbReference type="Proteomes" id="UP000011632"/>
    </source>
</evidence>
<dbReference type="InterPro" id="IPR036775">
    <property type="entry name" value="DNA_pol_Y-fam_lit_finger_sf"/>
</dbReference>
<dbReference type="RefSeq" id="WP_006432556.1">
    <property type="nucleotide sequence ID" value="NZ_AOID01000051.1"/>
</dbReference>
<dbReference type="Pfam" id="PF00817">
    <property type="entry name" value="IMS"/>
    <property type="match status" value="1"/>
</dbReference>